<dbReference type="Proteomes" id="UP000242715">
    <property type="component" value="Unassembled WGS sequence"/>
</dbReference>
<reference evidence="2" key="1">
    <citation type="journal article" date="2017" name="Front. Plant Sci.">
        <title>Climate Clever Clovers: New Paradigm to Reduce the Environmental Footprint of Ruminants by Breeding Low Methanogenic Forages Utilizing Haplotype Variation.</title>
        <authorList>
            <person name="Kaur P."/>
            <person name="Appels R."/>
            <person name="Bayer P.E."/>
            <person name="Keeble-Gagnere G."/>
            <person name="Wang J."/>
            <person name="Hirakawa H."/>
            <person name="Shirasawa K."/>
            <person name="Vercoe P."/>
            <person name="Stefanova K."/>
            <person name="Durmic Z."/>
            <person name="Nichols P."/>
            <person name="Revell C."/>
            <person name="Isobe S.N."/>
            <person name="Edwards D."/>
            <person name="Erskine W."/>
        </authorList>
    </citation>
    <scope>NUCLEOTIDE SEQUENCE [LARGE SCALE GENOMIC DNA]</scope>
    <source>
        <strain evidence="2">cv. Daliak</strain>
    </source>
</reference>
<evidence type="ECO:0000313" key="2">
    <source>
        <dbReference type="Proteomes" id="UP000242715"/>
    </source>
</evidence>
<dbReference type="AlphaFoldDB" id="A0A2Z6MBH2"/>
<dbReference type="EMBL" id="DF973412">
    <property type="protein sequence ID" value="GAU29976.1"/>
    <property type="molecule type" value="Genomic_DNA"/>
</dbReference>
<name>A0A2Z6MBH2_TRISU</name>
<organism evidence="1 2">
    <name type="scientific">Trifolium subterraneum</name>
    <name type="common">Subterranean clover</name>
    <dbReference type="NCBI Taxonomy" id="3900"/>
    <lineage>
        <taxon>Eukaryota</taxon>
        <taxon>Viridiplantae</taxon>
        <taxon>Streptophyta</taxon>
        <taxon>Embryophyta</taxon>
        <taxon>Tracheophyta</taxon>
        <taxon>Spermatophyta</taxon>
        <taxon>Magnoliopsida</taxon>
        <taxon>eudicotyledons</taxon>
        <taxon>Gunneridae</taxon>
        <taxon>Pentapetalae</taxon>
        <taxon>rosids</taxon>
        <taxon>fabids</taxon>
        <taxon>Fabales</taxon>
        <taxon>Fabaceae</taxon>
        <taxon>Papilionoideae</taxon>
        <taxon>50 kb inversion clade</taxon>
        <taxon>NPAAA clade</taxon>
        <taxon>Hologalegina</taxon>
        <taxon>IRL clade</taxon>
        <taxon>Trifolieae</taxon>
        <taxon>Trifolium</taxon>
    </lineage>
</organism>
<sequence>MMMRNHPIFTLNHDKETNLVQSFDIAQAFKKYGFIIAEIRCLELLPEKPRISKHEDPKKYYFWKSTADCENFMKVP</sequence>
<proteinExistence type="predicted"/>
<gene>
    <name evidence="1" type="ORF">TSUD_360910</name>
</gene>
<evidence type="ECO:0000313" key="1">
    <source>
        <dbReference type="EMBL" id="GAU29976.1"/>
    </source>
</evidence>
<accession>A0A2Z6MBH2</accession>
<keyword evidence="2" id="KW-1185">Reference proteome</keyword>
<protein>
    <submittedName>
        <fullName evidence="1">Uncharacterized protein</fullName>
    </submittedName>
</protein>